<dbReference type="InterPro" id="IPR003495">
    <property type="entry name" value="CobW/HypB/UreG_nucleotide-bd"/>
</dbReference>
<comment type="catalytic activity">
    <reaction evidence="6">
        <text>GTP + H2O = GDP + phosphate + H(+)</text>
        <dbReference type="Rhea" id="RHEA:19669"/>
        <dbReference type="ChEBI" id="CHEBI:15377"/>
        <dbReference type="ChEBI" id="CHEBI:15378"/>
        <dbReference type="ChEBI" id="CHEBI:37565"/>
        <dbReference type="ChEBI" id="CHEBI:43474"/>
        <dbReference type="ChEBI" id="CHEBI:58189"/>
    </reaction>
    <physiologicalReaction direction="left-to-right" evidence="6">
        <dbReference type="Rhea" id="RHEA:19670"/>
    </physiologicalReaction>
</comment>
<evidence type="ECO:0000313" key="8">
    <source>
        <dbReference type="EMBL" id="AYR25096.1"/>
    </source>
</evidence>
<dbReference type="InterPro" id="IPR036627">
    <property type="entry name" value="CobW-likC_sf"/>
</dbReference>
<accession>A0AAD0UA81</accession>
<dbReference type="PANTHER" id="PTHR43603:SF1">
    <property type="entry name" value="ZINC-REGULATED GTPASE METALLOPROTEIN ACTIVATOR 1"/>
    <property type="match status" value="1"/>
</dbReference>
<dbReference type="Proteomes" id="UP000269199">
    <property type="component" value="Chromosome"/>
</dbReference>
<reference evidence="8 9" key="1">
    <citation type="submission" date="2017-11" db="EMBL/GenBank/DDBJ databases">
        <title>Complete genome sequence of Herbaspirillum rubrisubalbicans DSM 11543.</title>
        <authorList>
            <person name="Chen M."/>
            <person name="An Q."/>
        </authorList>
    </citation>
    <scope>NUCLEOTIDE SEQUENCE [LARGE SCALE GENOMIC DNA]</scope>
    <source>
        <strain evidence="8 9">DSM 11543</strain>
    </source>
</reference>
<sequence>MNKPAPEVLLNAQAQRIPVTVLSGFLGSGKTTLLNHILRNRAGMKVAVIVNDMSEVNMDGDDVRRNTELYRGNDELVEMSNGCICCTLRADLLEQVSALARSGRFDYLLIESTGISEPIPVAETFAFLDSDGFSLSELARLDTLVTVVNGETFEQQLSEHVAITQADGSSTRRLSDLLIEQVEYANVILVSRVDLIGASAFDALKAVLQKLNPTARILPMTHGQIDLDKVLDTKLFDLPSLARMPGWMQTMDGAHPASEADTYGISSSVYRARLPFHPGRLLDWLGRPWSNGRLLRCKGYLWMSSKYPDIAMLVQTGGQFQWGFVGRWWRFIEQDQWPQDSYRRQGIQEKWDALVGDCRQELVFIGQGIYWDRLTEELDACLLSTTEIEAGPDAWAQLPGAAAFEQQASTTLH</sequence>
<evidence type="ECO:0000256" key="4">
    <source>
        <dbReference type="ARBA" id="ARBA00034320"/>
    </source>
</evidence>
<dbReference type="PANTHER" id="PTHR43603">
    <property type="entry name" value="COBW DOMAIN-CONTAINING PROTEIN DDB_G0274527"/>
    <property type="match status" value="1"/>
</dbReference>
<proteinExistence type="inferred from homology"/>
<evidence type="ECO:0000259" key="7">
    <source>
        <dbReference type="SMART" id="SM00833"/>
    </source>
</evidence>
<evidence type="ECO:0000256" key="3">
    <source>
        <dbReference type="ARBA" id="ARBA00023186"/>
    </source>
</evidence>
<dbReference type="InterPro" id="IPR011629">
    <property type="entry name" value="CobW-like_C"/>
</dbReference>
<dbReference type="GO" id="GO:0000166">
    <property type="term" value="F:nucleotide binding"/>
    <property type="evidence" value="ECO:0007669"/>
    <property type="project" value="UniProtKB-KW"/>
</dbReference>
<dbReference type="Gene3D" id="3.40.50.300">
    <property type="entry name" value="P-loop containing nucleotide triphosphate hydrolases"/>
    <property type="match status" value="1"/>
</dbReference>
<dbReference type="AlphaFoldDB" id="A0AAD0UA81"/>
<evidence type="ECO:0000256" key="2">
    <source>
        <dbReference type="ARBA" id="ARBA00022801"/>
    </source>
</evidence>
<feature type="domain" description="CobW C-terminal" evidence="7">
    <location>
        <begin position="265"/>
        <end position="382"/>
    </location>
</feature>
<dbReference type="GO" id="GO:0016787">
    <property type="term" value="F:hydrolase activity"/>
    <property type="evidence" value="ECO:0007669"/>
    <property type="project" value="UniProtKB-KW"/>
</dbReference>
<evidence type="ECO:0000256" key="5">
    <source>
        <dbReference type="ARBA" id="ARBA00045658"/>
    </source>
</evidence>
<dbReference type="SUPFAM" id="SSF52540">
    <property type="entry name" value="P-loop containing nucleoside triphosphate hydrolases"/>
    <property type="match status" value="1"/>
</dbReference>
<evidence type="ECO:0000256" key="6">
    <source>
        <dbReference type="ARBA" id="ARBA00049117"/>
    </source>
</evidence>
<dbReference type="InterPro" id="IPR051927">
    <property type="entry name" value="Zn_Chap_cDPG_Synth"/>
</dbReference>
<protein>
    <submittedName>
        <fullName evidence="8">GTP-binding protein</fullName>
    </submittedName>
</protein>
<comment type="similarity">
    <text evidence="4">Belongs to the SIMIBI class G3E GTPase family. ZNG1 subfamily.</text>
</comment>
<evidence type="ECO:0000256" key="1">
    <source>
        <dbReference type="ARBA" id="ARBA00022741"/>
    </source>
</evidence>
<dbReference type="Gene3D" id="3.30.1220.10">
    <property type="entry name" value="CobW-like, C-terminal domain"/>
    <property type="match status" value="1"/>
</dbReference>
<keyword evidence="3" id="KW-0143">Chaperone</keyword>
<organism evidence="8 9">
    <name type="scientific">Herbaspirillum rubrisubalbicans</name>
    <dbReference type="NCBI Taxonomy" id="80842"/>
    <lineage>
        <taxon>Bacteria</taxon>
        <taxon>Pseudomonadati</taxon>
        <taxon>Pseudomonadota</taxon>
        <taxon>Betaproteobacteria</taxon>
        <taxon>Burkholderiales</taxon>
        <taxon>Oxalobacteraceae</taxon>
        <taxon>Herbaspirillum</taxon>
    </lineage>
</organism>
<dbReference type="InterPro" id="IPR027417">
    <property type="entry name" value="P-loop_NTPase"/>
</dbReference>
<dbReference type="RefSeq" id="WP_061789727.1">
    <property type="nucleotide sequence ID" value="NZ_CP024996.1"/>
</dbReference>
<keyword evidence="1" id="KW-0547">Nucleotide-binding</keyword>
<dbReference type="Pfam" id="PF07683">
    <property type="entry name" value="CobW_C"/>
    <property type="match status" value="1"/>
</dbReference>
<dbReference type="EMBL" id="CP024996">
    <property type="protein sequence ID" value="AYR25096.1"/>
    <property type="molecule type" value="Genomic_DNA"/>
</dbReference>
<dbReference type="Pfam" id="PF02492">
    <property type="entry name" value="cobW"/>
    <property type="match status" value="1"/>
</dbReference>
<dbReference type="CDD" id="cd03112">
    <property type="entry name" value="CobW-like"/>
    <property type="match status" value="1"/>
</dbReference>
<evidence type="ECO:0000313" key="9">
    <source>
        <dbReference type="Proteomes" id="UP000269199"/>
    </source>
</evidence>
<dbReference type="SMART" id="SM00833">
    <property type="entry name" value="CobW_C"/>
    <property type="match status" value="1"/>
</dbReference>
<comment type="function">
    <text evidence="5">Zinc chaperone that directly transfers zinc cofactor to target proteins, thereby activating them. Zinc is transferred from the CXCC motif in the GTPase domain to the zinc binding site in target proteins in a process requiring GTP hydrolysis.</text>
</comment>
<name>A0AAD0UA81_9BURK</name>
<gene>
    <name evidence="8" type="ORF">RC54_15240</name>
</gene>
<keyword evidence="2" id="KW-0378">Hydrolase</keyword>